<feature type="region of interest" description="Disordered" evidence="1">
    <location>
        <begin position="1"/>
        <end position="38"/>
    </location>
</feature>
<organism evidence="2 3">
    <name type="scientific">Thelephora terrestris</name>
    <dbReference type="NCBI Taxonomy" id="56493"/>
    <lineage>
        <taxon>Eukaryota</taxon>
        <taxon>Fungi</taxon>
        <taxon>Dikarya</taxon>
        <taxon>Basidiomycota</taxon>
        <taxon>Agaricomycotina</taxon>
        <taxon>Agaricomycetes</taxon>
        <taxon>Thelephorales</taxon>
        <taxon>Thelephoraceae</taxon>
        <taxon>Thelephora</taxon>
    </lineage>
</organism>
<feature type="compositionally biased region" description="Basic and acidic residues" evidence="1">
    <location>
        <begin position="126"/>
        <end position="155"/>
    </location>
</feature>
<dbReference type="EMBL" id="WIUZ02000031">
    <property type="protein sequence ID" value="KAF9777613.1"/>
    <property type="molecule type" value="Genomic_DNA"/>
</dbReference>
<dbReference type="Proteomes" id="UP000736335">
    <property type="component" value="Unassembled WGS sequence"/>
</dbReference>
<evidence type="ECO:0000313" key="2">
    <source>
        <dbReference type="EMBL" id="KAF9777613.1"/>
    </source>
</evidence>
<feature type="region of interest" description="Disordered" evidence="1">
    <location>
        <begin position="125"/>
        <end position="155"/>
    </location>
</feature>
<protein>
    <submittedName>
        <fullName evidence="2">Uncharacterized protein</fullName>
    </submittedName>
</protein>
<proteinExistence type="predicted"/>
<sequence length="155" mass="17644">MPPVGSDKSGDCLNEGRSKSRFQGTRSRGMNKEKMGPQCRRYFRDVDPRWLPSSARNGRFLNPHILQGKHKDMATKVLDLQRVSSVSRSALFEERDGVIHLEGFPLQRSLRPFAYDSHTAVNVERSGGRIRETSLKDTPSDPQKVKVECPARRQH</sequence>
<evidence type="ECO:0000256" key="1">
    <source>
        <dbReference type="SAM" id="MobiDB-lite"/>
    </source>
</evidence>
<feature type="compositionally biased region" description="Basic and acidic residues" evidence="1">
    <location>
        <begin position="8"/>
        <end position="18"/>
    </location>
</feature>
<comment type="caution">
    <text evidence="2">The sequence shown here is derived from an EMBL/GenBank/DDBJ whole genome shotgun (WGS) entry which is preliminary data.</text>
</comment>
<evidence type="ECO:0000313" key="3">
    <source>
        <dbReference type="Proteomes" id="UP000736335"/>
    </source>
</evidence>
<keyword evidence="3" id="KW-1185">Reference proteome</keyword>
<reference evidence="2" key="1">
    <citation type="journal article" date="2020" name="Nat. Commun.">
        <title>Large-scale genome sequencing of mycorrhizal fungi provides insights into the early evolution of symbiotic traits.</title>
        <authorList>
            <person name="Miyauchi S."/>
            <person name="Kiss E."/>
            <person name="Kuo A."/>
            <person name="Drula E."/>
            <person name="Kohler A."/>
            <person name="Sanchez-Garcia M."/>
            <person name="Morin E."/>
            <person name="Andreopoulos B."/>
            <person name="Barry K.W."/>
            <person name="Bonito G."/>
            <person name="Buee M."/>
            <person name="Carver A."/>
            <person name="Chen C."/>
            <person name="Cichocki N."/>
            <person name="Clum A."/>
            <person name="Culley D."/>
            <person name="Crous P.W."/>
            <person name="Fauchery L."/>
            <person name="Girlanda M."/>
            <person name="Hayes R.D."/>
            <person name="Keri Z."/>
            <person name="LaButti K."/>
            <person name="Lipzen A."/>
            <person name="Lombard V."/>
            <person name="Magnuson J."/>
            <person name="Maillard F."/>
            <person name="Murat C."/>
            <person name="Nolan M."/>
            <person name="Ohm R.A."/>
            <person name="Pangilinan J."/>
            <person name="Pereira M.F."/>
            <person name="Perotto S."/>
            <person name="Peter M."/>
            <person name="Pfister S."/>
            <person name="Riley R."/>
            <person name="Sitrit Y."/>
            <person name="Stielow J.B."/>
            <person name="Szollosi G."/>
            <person name="Zifcakova L."/>
            <person name="Stursova M."/>
            <person name="Spatafora J.W."/>
            <person name="Tedersoo L."/>
            <person name="Vaario L.M."/>
            <person name="Yamada A."/>
            <person name="Yan M."/>
            <person name="Wang P."/>
            <person name="Xu J."/>
            <person name="Bruns T."/>
            <person name="Baldrian P."/>
            <person name="Vilgalys R."/>
            <person name="Dunand C."/>
            <person name="Henrissat B."/>
            <person name="Grigoriev I.V."/>
            <person name="Hibbett D."/>
            <person name="Nagy L.G."/>
            <person name="Martin F.M."/>
        </authorList>
    </citation>
    <scope>NUCLEOTIDE SEQUENCE</scope>
    <source>
        <strain evidence="2">UH-Tt-Lm1</strain>
    </source>
</reference>
<dbReference type="AlphaFoldDB" id="A0A9P6L081"/>
<gene>
    <name evidence="2" type="ORF">BJ322DRAFT_1025687</name>
</gene>
<name>A0A9P6L081_9AGAM</name>
<accession>A0A9P6L081</accession>
<reference evidence="2" key="2">
    <citation type="submission" date="2020-11" db="EMBL/GenBank/DDBJ databases">
        <authorList>
            <consortium name="DOE Joint Genome Institute"/>
            <person name="Kuo A."/>
            <person name="Miyauchi S."/>
            <person name="Kiss E."/>
            <person name="Drula E."/>
            <person name="Kohler A."/>
            <person name="Sanchez-Garcia M."/>
            <person name="Andreopoulos B."/>
            <person name="Barry K.W."/>
            <person name="Bonito G."/>
            <person name="Buee M."/>
            <person name="Carver A."/>
            <person name="Chen C."/>
            <person name="Cichocki N."/>
            <person name="Clum A."/>
            <person name="Culley D."/>
            <person name="Crous P.W."/>
            <person name="Fauchery L."/>
            <person name="Girlanda M."/>
            <person name="Hayes R."/>
            <person name="Keri Z."/>
            <person name="Labutti K."/>
            <person name="Lipzen A."/>
            <person name="Lombard V."/>
            <person name="Magnuson J."/>
            <person name="Maillard F."/>
            <person name="Morin E."/>
            <person name="Murat C."/>
            <person name="Nolan M."/>
            <person name="Ohm R."/>
            <person name="Pangilinan J."/>
            <person name="Pereira M."/>
            <person name="Perotto S."/>
            <person name="Peter M."/>
            <person name="Riley R."/>
            <person name="Sitrit Y."/>
            <person name="Stielow B."/>
            <person name="Szollosi G."/>
            <person name="Zifcakova L."/>
            <person name="Stursova M."/>
            <person name="Spatafora J.W."/>
            <person name="Tedersoo L."/>
            <person name="Vaario L.-M."/>
            <person name="Yamada A."/>
            <person name="Yan M."/>
            <person name="Wang P."/>
            <person name="Xu J."/>
            <person name="Bruns T."/>
            <person name="Baldrian P."/>
            <person name="Vilgalys R."/>
            <person name="Henrissat B."/>
            <person name="Grigoriev I.V."/>
            <person name="Hibbett D."/>
            <person name="Nagy L.G."/>
            <person name="Martin F.M."/>
        </authorList>
    </citation>
    <scope>NUCLEOTIDE SEQUENCE</scope>
    <source>
        <strain evidence="2">UH-Tt-Lm1</strain>
    </source>
</reference>